<dbReference type="CDD" id="cd06407">
    <property type="entry name" value="PB1_NLP"/>
    <property type="match status" value="1"/>
</dbReference>
<feature type="domain" description="RWP-RK" evidence="7">
    <location>
        <begin position="602"/>
        <end position="683"/>
    </location>
</feature>
<feature type="domain" description="PB1" evidence="8">
    <location>
        <begin position="836"/>
        <end position="919"/>
    </location>
</feature>
<dbReference type="GO" id="GO:0003677">
    <property type="term" value="F:DNA binding"/>
    <property type="evidence" value="ECO:0007669"/>
    <property type="project" value="UniProtKB-KW"/>
</dbReference>
<comment type="subunit">
    <text evidence="1">Homodimers and heterodimers.</text>
</comment>
<reference evidence="10" key="1">
    <citation type="journal article" date="2016" name="Nat. Biotechnol.">
        <title>Sequencing wild and cultivated cassava and related species reveals extensive interspecific hybridization and genetic diversity.</title>
        <authorList>
            <person name="Bredeson J.V."/>
            <person name="Lyons J.B."/>
            <person name="Prochnik S.E."/>
            <person name="Wu G.A."/>
            <person name="Ha C.M."/>
            <person name="Edsinger-Gonzales E."/>
            <person name="Grimwood J."/>
            <person name="Schmutz J."/>
            <person name="Rabbi I.Y."/>
            <person name="Egesi C."/>
            <person name="Nauluvula P."/>
            <person name="Lebot V."/>
            <person name="Ndunguru J."/>
            <person name="Mkamilo G."/>
            <person name="Bart R.S."/>
            <person name="Setter T.L."/>
            <person name="Gleadow R.M."/>
            <person name="Kulakow P."/>
            <person name="Ferguson M.E."/>
            <person name="Rounsley S."/>
            <person name="Rokhsar D.S."/>
        </authorList>
    </citation>
    <scope>NUCLEOTIDE SEQUENCE [LARGE SCALE GENOMIC DNA]</scope>
    <source>
        <strain evidence="10">cv. AM560-2</strain>
    </source>
</reference>
<evidence type="ECO:0000256" key="3">
    <source>
        <dbReference type="ARBA" id="ARBA00023125"/>
    </source>
</evidence>
<dbReference type="Pfam" id="PF22922">
    <property type="entry name" value="GAF_NLP"/>
    <property type="match status" value="2"/>
</dbReference>
<evidence type="ECO:0000256" key="2">
    <source>
        <dbReference type="ARBA" id="ARBA00023015"/>
    </source>
</evidence>
<feature type="region of interest" description="Disordered" evidence="6">
    <location>
        <begin position="701"/>
        <end position="756"/>
    </location>
</feature>
<dbReference type="PROSITE" id="PS51745">
    <property type="entry name" value="PB1"/>
    <property type="match status" value="1"/>
</dbReference>
<protein>
    <recommendedName>
        <fullName evidence="11">RWP-RK domain-containing protein</fullName>
    </recommendedName>
</protein>
<dbReference type="Gene3D" id="3.10.20.90">
    <property type="entry name" value="Phosphatidylinositol 3-kinase Catalytic Subunit, Chain A, domain 1"/>
    <property type="match status" value="1"/>
</dbReference>
<dbReference type="Pfam" id="PF02042">
    <property type="entry name" value="RWP-RK"/>
    <property type="match status" value="1"/>
</dbReference>
<dbReference type="AlphaFoldDB" id="A0A2C9TZ91"/>
<dbReference type="Gramene" id="Manes.18G004300.2.v8.1">
    <property type="protein sequence ID" value="Manes.18G004300.2.v8.1.CDS"/>
    <property type="gene ID" value="Manes.18G004300.v8.1"/>
</dbReference>
<name>A0A2C9TZ91_MANES</name>
<dbReference type="SMART" id="SM00666">
    <property type="entry name" value="PB1"/>
    <property type="match status" value="1"/>
</dbReference>
<dbReference type="InterPro" id="IPR034891">
    <property type="entry name" value="PB1_NLP"/>
</dbReference>
<dbReference type="InterPro" id="IPR045012">
    <property type="entry name" value="NLP"/>
</dbReference>
<organism evidence="9 10">
    <name type="scientific">Manihot esculenta</name>
    <name type="common">Cassava</name>
    <name type="synonym">Jatropha manihot</name>
    <dbReference type="NCBI Taxonomy" id="3983"/>
    <lineage>
        <taxon>Eukaryota</taxon>
        <taxon>Viridiplantae</taxon>
        <taxon>Streptophyta</taxon>
        <taxon>Embryophyta</taxon>
        <taxon>Tracheophyta</taxon>
        <taxon>Spermatophyta</taxon>
        <taxon>Magnoliopsida</taxon>
        <taxon>eudicotyledons</taxon>
        <taxon>Gunneridae</taxon>
        <taxon>Pentapetalae</taxon>
        <taxon>rosids</taxon>
        <taxon>fabids</taxon>
        <taxon>Malpighiales</taxon>
        <taxon>Euphorbiaceae</taxon>
        <taxon>Crotonoideae</taxon>
        <taxon>Manihoteae</taxon>
        <taxon>Manihot</taxon>
    </lineage>
</organism>
<dbReference type="PROSITE" id="PS51519">
    <property type="entry name" value="RWP_RK"/>
    <property type="match status" value="1"/>
</dbReference>
<dbReference type="PANTHER" id="PTHR32002">
    <property type="entry name" value="PROTEIN NLP8"/>
    <property type="match status" value="1"/>
</dbReference>
<dbReference type="SMR" id="A0A2C9TZ91"/>
<dbReference type="InterPro" id="IPR000270">
    <property type="entry name" value="PB1_dom"/>
</dbReference>
<keyword evidence="5" id="KW-0539">Nucleus</keyword>
<dbReference type="InterPro" id="IPR055081">
    <property type="entry name" value="NLP1-9_GAF"/>
</dbReference>
<dbReference type="PANTHER" id="PTHR32002:SF44">
    <property type="entry name" value="PROTEIN NLP4"/>
    <property type="match status" value="1"/>
</dbReference>
<feature type="compositionally biased region" description="Low complexity" evidence="6">
    <location>
        <begin position="729"/>
        <end position="754"/>
    </location>
</feature>
<evidence type="ECO:0000256" key="6">
    <source>
        <dbReference type="SAM" id="MobiDB-lite"/>
    </source>
</evidence>
<dbReference type="InterPro" id="IPR003035">
    <property type="entry name" value="RWP-RK_dom"/>
</dbReference>
<evidence type="ECO:0000256" key="4">
    <source>
        <dbReference type="ARBA" id="ARBA00023163"/>
    </source>
</evidence>
<dbReference type="Pfam" id="PF00564">
    <property type="entry name" value="PB1"/>
    <property type="match status" value="1"/>
</dbReference>
<dbReference type="OrthoDB" id="6270329at2759"/>
<keyword evidence="10" id="KW-1185">Reference proteome</keyword>
<evidence type="ECO:0000256" key="1">
    <source>
        <dbReference type="ARBA" id="ARBA00011726"/>
    </source>
</evidence>
<dbReference type="InterPro" id="IPR053793">
    <property type="entry name" value="PB1-like"/>
</dbReference>
<keyword evidence="2" id="KW-0805">Transcription regulation</keyword>
<dbReference type="GO" id="GO:0003700">
    <property type="term" value="F:DNA-binding transcription factor activity"/>
    <property type="evidence" value="ECO:0007669"/>
    <property type="project" value="InterPro"/>
</dbReference>
<gene>
    <name evidence="9" type="ORF">MANES_18G004300v8</name>
</gene>
<comment type="caution">
    <text evidence="9">The sequence shown here is derived from an EMBL/GenBank/DDBJ whole genome shotgun (WGS) entry which is preliminary data.</text>
</comment>
<keyword evidence="4" id="KW-0804">Transcription</keyword>
<evidence type="ECO:0000313" key="10">
    <source>
        <dbReference type="Proteomes" id="UP000091857"/>
    </source>
</evidence>
<keyword evidence="3" id="KW-0238">DNA-binding</keyword>
<dbReference type="STRING" id="3983.A0A2C9TZ91"/>
<evidence type="ECO:0008006" key="11">
    <source>
        <dbReference type="Google" id="ProtNLM"/>
    </source>
</evidence>
<proteinExistence type="predicted"/>
<evidence type="ECO:0000313" key="9">
    <source>
        <dbReference type="EMBL" id="OAY22514.1"/>
    </source>
</evidence>
<dbReference type="EMBL" id="CM004404">
    <property type="protein sequence ID" value="OAY22514.1"/>
    <property type="molecule type" value="Genomic_DNA"/>
</dbReference>
<dbReference type="OMA" id="MENMSGM"/>
<accession>A0A2C9TZ91</accession>
<dbReference type="SUPFAM" id="SSF54277">
    <property type="entry name" value="CAD &amp; PB1 domains"/>
    <property type="match status" value="1"/>
</dbReference>
<dbReference type="Proteomes" id="UP000091857">
    <property type="component" value="Chromosome 18"/>
</dbReference>
<evidence type="ECO:0000256" key="5">
    <source>
        <dbReference type="ARBA" id="ARBA00023242"/>
    </source>
</evidence>
<feature type="compositionally biased region" description="Polar residues" evidence="6">
    <location>
        <begin position="701"/>
        <end position="722"/>
    </location>
</feature>
<evidence type="ECO:0000259" key="7">
    <source>
        <dbReference type="PROSITE" id="PS51519"/>
    </source>
</evidence>
<evidence type="ECO:0000259" key="8">
    <source>
        <dbReference type="PROSITE" id="PS51745"/>
    </source>
</evidence>
<sequence length="933" mass="103810">MEDHILSPGTMLLGAHADSTMDFDYMDKLLLEGFRLESIDGSEFFNPSSSSSAACVDSSFLWPASEISNGNFASSRSNQEDEHILLPRIAPPNEAHGRSLVTAQAHGEDIGSAYRLGDNTVDGSEVSRRWWIGPRTSPGSKTSVRDRLIRALGYIKDFTKDNNILIQIWVPVDKGGRRVLTTHDQCFALVPNCQRLANYRHVSINYQFLAEEDSKHMVGLPGRVFLGKVPEWTPDVRFFRSDEYPRVHDAQLCDVRGTLALPVFEQGSRTCLGVIEVVMTKQKIKYHPELERICKALEAVNLQSSEVPSLQHVKACDTSYQAVLPEIHEVLKSACETHKLPLAQTWVPCIQQGKGGSRHSDENYYRCVSTVDHACYVRDSGVQAFQEACSEHHLLKGQGVAGEAFLTNQPCFTSDLTSYGKTEYPLSHHARMFGLHAAVAIRLRSVHTGTADFVLEFFLPADCKDPEEQKKMLTSLSIIIQEVCQSLRVVTDKELEEENDLPISEVLALSYGTPPDEEMFRVTQPYSESYHGDNLSWSDSFPGIQQSGSAVSSFQIEKQKLLIHEKSVDCRQTQEDYSPKVSVEYGGDSAIAEGSFSSVCVSKTGEKRRTKGEKTITLQVLRQYFAGSLKDAAKSIGVCPTTLKRICRQHGIKRWPSRKIKKVGHSLRKLQVVIDSVQGASGAFQIDSFYTKFPELASPNLSRSTPLSTSKQLGHPESSSIQPEGGIFSSQVAAPKSPSSSSSQSSSSSHCCSSGTEQHASTLTIPTCKDLMLGENSGNCVLKGVKSDAELHVSIQEEQNLLPRSQSQKSLWEQPNLGNLPPLAKSSNRICQEIDGQRVKVTYGNEKIRFRMPNNWELKDLLQEIARRFNIDDIHKYDLKYLDDDSEWVLLTCDDDLEECIDLCQSSQSHTIKLLLQISPHLLDRSTNSRGLS</sequence>